<dbReference type="InterPro" id="IPR016181">
    <property type="entry name" value="Acyl_CoA_acyltransferase"/>
</dbReference>
<dbReference type="InterPro" id="IPR052523">
    <property type="entry name" value="Trichothecene_AcTrans"/>
</dbReference>
<name>A0AAN7AGJ8_9PEZI</name>
<dbReference type="PANTHER" id="PTHR42791:SF17">
    <property type="entry name" value="ACETYLTRANSFERASE, GNAT FAMILY FAMILY (AFU_ORTHOLOGUE AFUA_8G05690)"/>
    <property type="match status" value="1"/>
</dbReference>
<comment type="caution">
    <text evidence="2">The sequence shown here is derived from an EMBL/GenBank/DDBJ whole genome shotgun (WGS) entry which is preliminary data.</text>
</comment>
<dbReference type="Gene3D" id="3.40.630.30">
    <property type="match status" value="1"/>
</dbReference>
<feature type="domain" description="N-acetyltransferase" evidence="1">
    <location>
        <begin position="46"/>
        <end position="219"/>
    </location>
</feature>
<organism evidence="2 3">
    <name type="scientific">Podospora australis</name>
    <dbReference type="NCBI Taxonomy" id="1536484"/>
    <lineage>
        <taxon>Eukaryota</taxon>
        <taxon>Fungi</taxon>
        <taxon>Dikarya</taxon>
        <taxon>Ascomycota</taxon>
        <taxon>Pezizomycotina</taxon>
        <taxon>Sordariomycetes</taxon>
        <taxon>Sordariomycetidae</taxon>
        <taxon>Sordariales</taxon>
        <taxon>Podosporaceae</taxon>
        <taxon>Podospora</taxon>
    </lineage>
</organism>
<dbReference type="Proteomes" id="UP001302126">
    <property type="component" value="Unassembled WGS sequence"/>
</dbReference>
<dbReference type="PROSITE" id="PS51186">
    <property type="entry name" value="GNAT"/>
    <property type="match status" value="1"/>
</dbReference>
<evidence type="ECO:0000313" key="3">
    <source>
        <dbReference type="Proteomes" id="UP001302126"/>
    </source>
</evidence>
<dbReference type="CDD" id="cd04301">
    <property type="entry name" value="NAT_SF"/>
    <property type="match status" value="1"/>
</dbReference>
<dbReference type="SUPFAM" id="SSF55729">
    <property type="entry name" value="Acyl-CoA N-acyltransferases (Nat)"/>
    <property type="match status" value="1"/>
</dbReference>
<evidence type="ECO:0000313" key="2">
    <source>
        <dbReference type="EMBL" id="KAK4185107.1"/>
    </source>
</evidence>
<accession>A0AAN7AGJ8</accession>
<dbReference type="GO" id="GO:0016747">
    <property type="term" value="F:acyltransferase activity, transferring groups other than amino-acyl groups"/>
    <property type="evidence" value="ECO:0007669"/>
    <property type="project" value="InterPro"/>
</dbReference>
<dbReference type="EMBL" id="MU864461">
    <property type="protein sequence ID" value="KAK4185107.1"/>
    <property type="molecule type" value="Genomic_DNA"/>
</dbReference>
<proteinExistence type="predicted"/>
<dbReference type="InterPro" id="IPR000182">
    <property type="entry name" value="GNAT_dom"/>
</dbReference>
<protein>
    <recommendedName>
        <fullName evidence="1">N-acetyltransferase domain-containing protein</fullName>
    </recommendedName>
</protein>
<keyword evidence="3" id="KW-1185">Reference proteome</keyword>
<gene>
    <name evidence="2" type="ORF">QBC35DRAFT_390209</name>
</gene>
<sequence length="274" mass="30213">MPYLVLPALIPDLRPVYDVYFASFLADPSGSLLLQILFPGSDLSSPEFRDAHEKGTLSWWHSSTTQYTFKCVDSATGEIVGMGLCDVFVKGQTDEERNVPEASWIQGKEDKERAETVLSALWGARERVLGGGRYIYVHAFAVHPDHQGLGAGSALVQSIVDMGNSLDLPVYLESSPDSERLYARKGFRRIPADIAQVIHDKETLGTEADVEVPLMIKLPEAIYGRKAAEKKGVEEVWGEWQRGLELQLKAGGAQEKGQAQQVVEEVKEVGEVRA</sequence>
<dbReference type="AlphaFoldDB" id="A0AAN7AGJ8"/>
<evidence type="ECO:0000259" key="1">
    <source>
        <dbReference type="PROSITE" id="PS51186"/>
    </source>
</evidence>
<reference evidence="2" key="1">
    <citation type="journal article" date="2023" name="Mol. Phylogenet. Evol.">
        <title>Genome-scale phylogeny and comparative genomics of the fungal order Sordariales.</title>
        <authorList>
            <person name="Hensen N."/>
            <person name="Bonometti L."/>
            <person name="Westerberg I."/>
            <person name="Brannstrom I.O."/>
            <person name="Guillou S."/>
            <person name="Cros-Aarteil S."/>
            <person name="Calhoun S."/>
            <person name="Haridas S."/>
            <person name="Kuo A."/>
            <person name="Mondo S."/>
            <person name="Pangilinan J."/>
            <person name="Riley R."/>
            <person name="LaButti K."/>
            <person name="Andreopoulos B."/>
            <person name="Lipzen A."/>
            <person name="Chen C."/>
            <person name="Yan M."/>
            <person name="Daum C."/>
            <person name="Ng V."/>
            <person name="Clum A."/>
            <person name="Steindorff A."/>
            <person name="Ohm R.A."/>
            <person name="Martin F."/>
            <person name="Silar P."/>
            <person name="Natvig D.O."/>
            <person name="Lalanne C."/>
            <person name="Gautier V."/>
            <person name="Ament-Velasquez S.L."/>
            <person name="Kruys A."/>
            <person name="Hutchinson M.I."/>
            <person name="Powell A.J."/>
            <person name="Barry K."/>
            <person name="Miller A.N."/>
            <person name="Grigoriev I.V."/>
            <person name="Debuchy R."/>
            <person name="Gladieux P."/>
            <person name="Hiltunen Thoren M."/>
            <person name="Johannesson H."/>
        </authorList>
    </citation>
    <scope>NUCLEOTIDE SEQUENCE</scope>
    <source>
        <strain evidence="2">PSN309</strain>
    </source>
</reference>
<dbReference type="Pfam" id="PF00583">
    <property type="entry name" value="Acetyltransf_1"/>
    <property type="match status" value="1"/>
</dbReference>
<dbReference type="PANTHER" id="PTHR42791">
    <property type="entry name" value="GNAT FAMILY ACETYLTRANSFERASE"/>
    <property type="match status" value="1"/>
</dbReference>
<reference evidence="2" key="2">
    <citation type="submission" date="2023-05" db="EMBL/GenBank/DDBJ databases">
        <authorList>
            <consortium name="Lawrence Berkeley National Laboratory"/>
            <person name="Steindorff A."/>
            <person name="Hensen N."/>
            <person name="Bonometti L."/>
            <person name="Westerberg I."/>
            <person name="Brannstrom I.O."/>
            <person name="Guillou S."/>
            <person name="Cros-Aarteil S."/>
            <person name="Calhoun S."/>
            <person name="Haridas S."/>
            <person name="Kuo A."/>
            <person name="Mondo S."/>
            <person name="Pangilinan J."/>
            <person name="Riley R."/>
            <person name="Labutti K."/>
            <person name="Andreopoulos B."/>
            <person name="Lipzen A."/>
            <person name="Chen C."/>
            <person name="Yanf M."/>
            <person name="Daum C."/>
            <person name="Ng V."/>
            <person name="Clum A."/>
            <person name="Ohm R."/>
            <person name="Martin F."/>
            <person name="Silar P."/>
            <person name="Natvig D."/>
            <person name="Lalanne C."/>
            <person name="Gautier V."/>
            <person name="Ament-Velasquez S.L."/>
            <person name="Kruys A."/>
            <person name="Hutchinson M.I."/>
            <person name="Powell A.J."/>
            <person name="Barry K."/>
            <person name="Miller A.N."/>
            <person name="Grigoriev I.V."/>
            <person name="Debuchy R."/>
            <person name="Gladieux P."/>
            <person name="Thoren M.H."/>
            <person name="Johannesson H."/>
        </authorList>
    </citation>
    <scope>NUCLEOTIDE SEQUENCE</scope>
    <source>
        <strain evidence="2">PSN309</strain>
    </source>
</reference>